<name>A0ABQ7GAJ1_DUNSA</name>
<sequence length="96" mass="10971">MLLMKGPFFLVAWHQHLRRQTDVQDISCEVAKPMKQSGLCCLFQLHMILVSGLWRRVLSPTEHCSCSCSQKAAIATPPLLVANTKYNITRWTRDIT</sequence>
<dbReference type="EMBL" id="MU069933">
    <property type="protein sequence ID" value="KAF5831627.1"/>
    <property type="molecule type" value="Genomic_DNA"/>
</dbReference>
<dbReference type="Proteomes" id="UP000815325">
    <property type="component" value="Unassembled WGS sequence"/>
</dbReference>
<proteinExistence type="predicted"/>
<evidence type="ECO:0000313" key="2">
    <source>
        <dbReference type="Proteomes" id="UP000815325"/>
    </source>
</evidence>
<organism evidence="1 2">
    <name type="scientific">Dunaliella salina</name>
    <name type="common">Green alga</name>
    <name type="synonym">Protococcus salinus</name>
    <dbReference type="NCBI Taxonomy" id="3046"/>
    <lineage>
        <taxon>Eukaryota</taxon>
        <taxon>Viridiplantae</taxon>
        <taxon>Chlorophyta</taxon>
        <taxon>core chlorophytes</taxon>
        <taxon>Chlorophyceae</taxon>
        <taxon>CS clade</taxon>
        <taxon>Chlamydomonadales</taxon>
        <taxon>Dunaliellaceae</taxon>
        <taxon>Dunaliella</taxon>
    </lineage>
</organism>
<accession>A0ABQ7GAJ1</accession>
<evidence type="ECO:0008006" key="3">
    <source>
        <dbReference type="Google" id="ProtNLM"/>
    </source>
</evidence>
<reference evidence="1" key="1">
    <citation type="submission" date="2017-08" db="EMBL/GenBank/DDBJ databases">
        <authorList>
            <person name="Polle J.E."/>
            <person name="Barry K."/>
            <person name="Cushman J."/>
            <person name="Schmutz J."/>
            <person name="Tran D."/>
            <person name="Hathwaick L.T."/>
            <person name="Yim W.C."/>
            <person name="Jenkins J."/>
            <person name="Mckie-Krisberg Z.M."/>
            <person name="Prochnik S."/>
            <person name="Lindquist E."/>
            <person name="Dockter R.B."/>
            <person name="Adam C."/>
            <person name="Molina H."/>
            <person name="Bunkerborg J."/>
            <person name="Jin E."/>
            <person name="Buchheim M."/>
            <person name="Magnuson J."/>
        </authorList>
    </citation>
    <scope>NUCLEOTIDE SEQUENCE</scope>
    <source>
        <strain evidence="1">CCAP 19/18</strain>
    </source>
</reference>
<comment type="caution">
    <text evidence="1">The sequence shown here is derived from an EMBL/GenBank/DDBJ whole genome shotgun (WGS) entry which is preliminary data.</text>
</comment>
<gene>
    <name evidence="1" type="ORF">DUNSADRAFT_12786</name>
</gene>
<keyword evidence="2" id="KW-1185">Reference proteome</keyword>
<evidence type="ECO:0000313" key="1">
    <source>
        <dbReference type="EMBL" id="KAF5831627.1"/>
    </source>
</evidence>
<protein>
    <recommendedName>
        <fullName evidence="3">Encoded protein</fullName>
    </recommendedName>
</protein>